<evidence type="ECO:0000259" key="2">
    <source>
        <dbReference type="PROSITE" id="PS51154"/>
    </source>
</evidence>
<organism evidence="3 4">
    <name type="scientific">Flammeovirga kamogawensis</name>
    <dbReference type="NCBI Taxonomy" id="373891"/>
    <lineage>
        <taxon>Bacteria</taxon>
        <taxon>Pseudomonadati</taxon>
        <taxon>Bacteroidota</taxon>
        <taxon>Cytophagia</taxon>
        <taxon>Cytophagales</taxon>
        <taxon>Flammeovirgaceae</taxon>
        <taxon>Flammeovirga</taxon>
    </lineage>
</organism>
<evidence type="ECO:0000256" key="1">
    <source>
        <dbReference type="SAM" id="Coils"/>
    </source>
</evidence>
<evidence type="ECO:0000313" key="4">
    <source>
        <dbReference type="Proteomes" id="UP000682802"/>
    </source>
</evidence>
<dbReference type="RefSeq" id="WP_144076140.1">
    <property type="nucleotide sequence ID" value="NZ_CP076129.1"/>
</dbReference>
<dbReference type="Gene3D" id="3.40.220.10">
    <property type="entry name" value="Leucine Aminopeptidase, subunit E, domain 1"/>
    <property type="match status" value="1"/>
</dbReference>
<dbReference type="InterPro" id="IPR043472">
    <property type="entry name" value="Macro_dom-like"/>
</dbReference>
<dbReference type="PANTHER" id="PTHR11106:SF111">
    <property type="entry name" value="MACRO DOMAIN-CONTAINING PROTEIN"/>
    <property type="match status" value="1"/>
</dbReference>
<dbReference type="SMART" id="SM00506">
    <property type="entry name" value="A1pp"/>
    <property type="match status" value="1"/>
</dbReference>
<feature type="domain" description="Macro" evidence="2">
    <location>
        <begin position="2"/>
        <end position="183"/>
    </location>
</feature>
<feature type="coiled-coil region" evidence="1">
    <location>
        <begin position="311"/>
        <end position="338"/>
    </location>
</feature>
<proteinExistence type="predicted"/>
<dbReference type="PANTHER" id="PTHR11106">
    <property type="entry name" value="GANGLIOSIDE INDUCED DIFFERENTIATION ASSOCIATED PROTEIN 2-RELATED"/>
    <property type="match status" value="1"/>
</dbReference>
<evidence type="ECO:0000313" key="3">
    <source>
        <dbReference type="EMBL" id="QWG09467.1"/>
    </source>
</evidence>
<keyword evidence="1" id="KW-0175">Coiled coil</keyword>
<gene>
    <name evidence="3" type="ORF">KM029_22945</name>
</gene>
<protein>
    <submittedName>
        <fullName evidence="3">Macro domain-containing protein</fullName>
    </submittedName>
</protein>
<feature type="coiled-coil region" evidence="1">
    <location>
        <begin position="260"/>
        <end position="287"/>
    </location>
</feature>
<sequence length="342" mass="38612">MEHNKATYYIGGSKFNLIYDDITQVPSDAIVSSDDEMITMGGGVSATIRRNGGPYIQEDAQKHTALSLGDVVVSSAGTLQMKYVFHAITINYQNEEYLDEDALKMIMDNVLSLSKALKIKRISLPAIGTGAARFSFTDAVKIITQSIASFLQQNECIEAFNLCLLKDDDVTKEKVNKLFEESVSYFSISQQNNTIKNLLTEANESLKVQEKVDVALVKKLEDGFARINEIEQTKSNVILPNSIPTLLEDLGFLHELLHSVNTNKHRIEQLREDKNVLEQKMNYQRTALRHYELEKAKYGGEMVPFRLLMQIEEVEKEIDTTEKSINEMNAELKSYIEVAGLK</sequence>
<dbReference type="PROSITE" id="PS51154">
    <property type="entry name" value="MACRO"/>
    <property type="match status" value="1"/>
</dbReference>
<accession>A0ABX8H1K8</accession>
<keyword evidence="4" id="KW-1185">Reference proteome</keyword>
<dbReference type="SUPFAM" id="SSF52949">
    <property type="entry name" value="Macro domain-like"/>
    <property type="match status" value="1"/>
</dbReference>
<dbReference type="Proteomes" id="UP000682802">
    <property type="component" value="Chromosome 2"/>
</dbReference>
<dbReference type="Pfam" id="PF01661">
    <property type="entry name" value="Macro"/>
    <property type="match status" value="1"/>
</dbReference>
<name>A0ABX8H1K8_9BACT</name>
<dbReference type="InterPro" id="IPR002589">
    <property type="entry name" value="Macro_dom"/>
</dbReference>
<reference evidence="3 4" key="1">
    <citation type="submission" date="2021-05" db="EMBL/GenBank/DDBJ databases">
        <title>Comparative genomic studies on the polysaccharide-degrading batcterial strains of the Flammeovirga genus.</title>
        <authorList>
            <person name="Zewei F."/>
            <person name="Zheng Z."/>
            <person name="Yu L."/>
            <person name="Ruyue G."/>
            <person name="Yanhong M."/>
            <person name="Yuanyuan C."/>
            <person name="Jingyan G."/>
            <person name="Wenjun H."/>
        </authorList>
    </citation>
    <scope>NUCLEOTIDE SEQUENCE [LARGE SCALE GENOMIC DNA]</scope>
    <source>
        <strain evidence="3 4">YS10</strain>
    </source>
</reference>
<dbReference type="EMBL" id="CP076129">
    <property type="protein sequence ID" value="QWG09467.1"/>
    <property type="molecule type" value="Genomic_DNA"/>
</dbReference>